<evidence type="ECO:0000259" key="6">
    <source>
        <dbReference type="PROSITE" id="PS50089"/>
    </source>
</evidence>
<dbReference type="InterPro" id="IPR013083">
    <property type="entry name" value="Znf_RING/FYVE/PHD"/>
</dbReference>
<dbReference type="OMA" id="TEQWERD"/>
<name>C1MGZ5_MICPC</name>
<dbReference type="EMBL" id="GG663735">
    <property type="protein sequence ID" value="EEH60116.1"/>
    <property type="molecule type" value="Genomic_DNA"/>
</dbReference>
<feature type="region of interest" description="Disordered" evidence="5">
    <location>
        <begin position="215"/>
        <end position="404"/>
    </location>
</feature>
<evidence type="ECO:0000313" key="8">
    <source>
        <dbReference type="Proteomes" id="UP000001876"/>
    </source>
</evidence>
<dbReference type="RefSeq" id="XP_003054864.1">
    <property type="nucleotide sequence ID" value="XM_003054818.1"/>
</dbReference>
<evidence type="ECO:0000256" key="4">
    <source>
        <dbReference type="PROSITE-ProRule" id="PRU00175"/>
    </source>
</evidence>
<dbReference type="Gene3D" id="3.30.40.10">
    <property type="entry name" value="Zinc/RING finger domain, C3HC4 (zinc finger)"/>
    <property type="match status" value="1"/>
</dbReference>
<dbReference type="GeneID" id="9681062"/>
<evidence type="ECO:0000256" key="3">
    <source>
        <dbReference type="ARBA" id="ARBA00022833"/>
    </source>
</evidence>
<dbReference type="PROSITE" id="PS00518">
    <property type="entry name" value="ZF_RING_1"/>
    <property type="match status" value="1"/>
</dbReference>
<feature type="compositionally biased region" description="Low complexity" evidence="5">
    <location>
        <begin position="332"/>
        <end position="343"/>
    </location>
</feature>
<evidence type="ECO:0000256" key="1">
    <source>
        <dbReference type="ARBA" id="ARBA00022723"/>
    </source>
</evidence>
<feature type="compositionally biased region" description="Low complexity" evidence="5">
    <location>
        <begin position="247"/>
        <end position="267"/>
    </location>
</feature>
<dbReference type="InterPro" id="IPR001841">
    <property type="entry name" value="Znf_RING"/>
</dbReference>
<protein>
    <submittedName>
        <fullName evidence="7">Predicted protein</fullName>
    </submittedName>
</protein>
<keyword evidence="3" id="KW-0862">Zinc</keyword>
<proteinExistence type="predicted"/>
<organism evidence="8">
    <name type="scientific">Micromonas pusilla (strain CCMP1545)</name>
    <name type="common">Picoplanktonic green alga</name>
    <dbReference type="NCBI Taxonomy" id="564608"/>
    <lineage>
        <taxon>Eukaryota</taxon>
        <taxon>Viridiplantae</taxon>
        <taxon>Chlorophyta</taxon>
        <taxon>Mamiellophyceae</taxon>
        <taxon>Mamiellales</taxon>
        <taxon>Mamiellaceae</taxon>
        <taxon>Micromonas</taxon>
    </lineage>
</organism>
<accession>C1MGZ5</accession>
<dbReference type="PANTHER" id="PTHR47361">
    <property type="entry name" value="RING/U-BOX SUPERFAMILY PROTEIN"/>
    <property type="match status" value="1"/>
</dbReference>
<reference evidence="7 8" key="1">
    <citation type="journal article" date="2009" name="Science">
        <title>Green evolution and dynamic adaptations revealed by genomes of the marine picoeukaryotes Micromonas.</title>
        <authorList>
            <person name="Worden A.Z."/>
            <person name="Lee J.H."/>
            <person name="Mock T."/>
            <person name="Rouze P."/>
            <person name="Simmons M.P."/>
            <person name="Aerts A.L."/>
            <person name="Allen A.E."/>
            <person name="Cuvelier M.L."/>
            <person name="Derelle E."/>
            <person name="Everett M.V."/>
            <person name="Foulon E."/>
            <person name="Grimwood J."/>
            <person name="Gundlach H."/>
            <person name="Henrissat B."/>
            <person name="Napoli C."/>
            <person name="McDonald S.M."/>
            <person name="Parker M.S."/>
            <person name="Rombauts S."/>
            <person name="Salamov A."/>
            <person name="Von Dassow P."/>
            <person name="Badger J.H."/>
            <person name="Coutinho P.M."/>
            <person name="Demir E."/>
            <person name="Dubchak I."/>
            <person name="Gentemann C."/>
            <person name="Eikrem W."/>
            <person name="Gready J.E."/>
            <person name="John U."/>
            <person name="Lanier W."/>
            <person name="Lindquist E.A."/>
            <person name="Lucas S."/>
            <person name="Mayer K.F."/>
            <person name="Moreau H."/>
            <person name="Not F."/>
            <person name="Otillar R."/>
            <person name="Panaud O."/>
            <person name="Pangilinan J."/>
            <person name="Paulsen I."/>
            <person name="Piegu B."/>
            <person name="Poliakov A."/>
            <person name="Robbens S."/>
            <person name="Schmutz J."/>
            <person name="Toulza E."/>
            <person name="Wyss T."/>
            <person name="Zelensky A."/>
            <person name="Zhou K."/>
            <person name="Armbrust E.V."/>
            <person name="Bhattacharya D."/>
            <person name="Goodenough U.W."/>
            <person name="Van de Peer Y."/>
            <person name="Grigoriev I.V."/>
        </authorList>
    </citation>
    <scope>NUCLEOTIDE SEQUENCE [LARGE SCALE GENOMIC DNA]</scope>
    <source>
        <strain evidence="7 8">CCMP1545</strain>
    </source>
</reference>
<feature type="compositionally biased region" description="Low complexity" evidence="5">
    <location>
        <begin position="284"/>
        <end position="299"/>
    </location>
</feature>
<evidence type="ECO:0000256" key="2">
    <source>
        <dbReference type="ARBA" id="ARBA00022771"/>
    </source>
</evidence>
<feature type="compositionally biased region" description="Gly residues" evidence="5">
    <location>
        <begin position="184"/>
        <end position="193"/>
    </location>
</feature>
<dbReference type="Pfam" id="PF00097">
    <property type="entry name" value="zf-C3HC4"/>
    <property type="match status" value="1"/>
</dbReference>
<dbReference type="InterPro" id="IPR017907">
    <property type="entry name" value="Znf_RING_CS"/>
</dbReference>
<keyword evidence="1" id="KW-0479">Metal-binding</keyword>
<evidence type="ECO:0000256" key="5">
    <source>
        <dbReference type="SAM" id="MobiDB-lite"/>
    </source>
</evidence>
<dbReference type="PROSITE" id="PS50089">
    <property type="entry name" value="ZF_RING_2"/>
    <property type="match status" value="1"/>
</dbReference>
<keyword evidence="2 4" id="KW-0863">Zinc-finger</keyword>
<dbReference type="eggNOG" id="ENOG502QRND">
    <property type="taxonomic scope" value="Eukaryota"/>
</dbReference>
<evidence type="ECO:0000313" key="7">
    <source>
        <dbReference type="EMBL" id="EEH60116.1"/>
    </source>
</evidence>
<feature type="region of interest" description="Disordered" evidence="5">
    <location>
        <begin position="180"/>
        <end position="203"/>
    </location>
</feature>
<feature type="compositionally biased region" description="Acidic residues" evidence="5">
    <location>
        <begin position="357"/>
        <end position="377"/>
    </location>
</feature>
<dbReference type="InterPro" id="IPR018957">
    <property type="entry name" value="Znf_C3HC4_RING-type"/>
</dbReference>
<keyword evidence="8" id="KW-1185">Reference proteome</keyword>
<feature type="domain" description="RING-type" evidence="6">
    <location>
        <begin position="35"/>
        <end position="92"/>
    </location>
</feature>
<feature type="compositionally biased region" description="Basic residues" evidence="5">
    <location>
        <begin position="228"/>
        <end position="238"/>
    </location>
</feature>
<sequence>MHSAADELATDLASLATTTTTTTTTTSDPVDDGACAICLEIIPPADVALVKTCLHAFCAPCIVRWTSFQLDNAAKRLRSPSRSSDPTCPCCKVPFSSLLTYRTLDGRLTEDLREESACLLRRARWLPSCAKTEQWERDQGATTNATTGGAGSYYEGFYEEDFVYDEDYLDDEEEYMHRARGRGGSRGCRGGGAAAPAIGNRRYGPNGYIAQGQRMLARPVPAEPARTKGGRAGKRGKAKGGVGGEGASAAASSPSPSPSLSPSTSTAIDVPGTPATPSTGDVASSSPLSPSTSTSTSTPGNGRGKKSAKRAEAKAKKEEKEALRRSRRVENAAAAAAAAKAKASLSGSLKSQLPDLPDFETEIEEAPPSDADADEIEPGPPRREFPAVVDSDEEEDVFSMCDED</sequence>
<dbReference type="PANTHER" id="PTHR47361:SF4">
    <property type="entry name" value="RING_U-BOX SUPERFAMILY PROTEIN"/>
    <property type="match status" value="1"/>
</dbReference>
<dbReference type="KEGG" id="mpp:MICPUCDRAFT_49995"/>
<dbReference type="AlphaFoldDB" id="C1MGZ5"/>
<dbReference type="SMART" id="SM00184">
    <property type="entry name" value="RING"/>
    <property type="match status" value="1"/>
</dbReference>
<dbReference type="OrthoDB" id="1935339at2759"/>
<dbReference type="Proteomes" id="UP000001876">
    <property type="component" value="Unassembled WGS sequence"/>
</dbReference>
<dbReference type="GO" id="GO:0008270">
    <property type="term" value="F:zinc ion binding"/>
    <property type="evidence" value="ECO:0007669"/>
    <property type="project" value="UniProtKB-KW"/>
</dbReference>
<gene>
    <name evidence="7" type="ORF">MICPUCDRAFT_49995</name>
</gene>
<feature type="compositionally biased region" description="Basic and acidic residues" evidence="5">
    <location>
        <begin position="309"/>
        <end position="330"/>
    </location>
</feature>
<dbReference type="SUPFAM" id="SSF57850">
    <property type="entry name" value="RING/U-box"/>
    <property type="match status" value="1"/>
</dbReference>
<feature type="compositionally biased region" description="Acidic residues" evidence="5">
    <location>
        <begin position="390"/>
        <end position="404"/>
    </location>
</feature>